<evidence type="ECO:0000256" key="3">
    <source>
        <dbReference type="ARBA" id="ARBA00022692"/>
    </source>
</evidence>
<keyword evidence="5 6" id="KW-0472">Membrane</keyword>
<evidence type="ECO:0000259" key="7">
    <source>
        <dbReference type="PROSITE" id="PS50850"/>
    </source>
</evidence>
<evidence type="ECO:0000256" key="5">
    <source>
        <dbReference type="ARBA" id="ARBA00023136"/>
    </source>
</evidence>
<evidence type="ECO:0000256" key="6">
    <source>
        <dbReference type="SAM" id="Phobius"/>
    </source>
</evidence>
<comment type="subcellular location">
    <subcellularLocation>
        <location evidence="1">Cell membrane</location>
        <topology evidence="1">Multi-pass membrane protein</topology>
    </subcellularLocation>
</comment>
<feature type="transmembrane region" description="Helical" evidence="6">
    <location>
        <begin position="12"/>
        <end position="29"/>
    </location>
</feature>
<feature type="transmembrane region" description="Helical" evidence="6">
    <location>
        <begin position="268"/>
        <end position="289"/>
    </location>
</feature>
<keyword evidence="9" id="KW-1185">Reference proteome</keyword>
<dbReference type="PANTHER" id="PTHR43791">
    <property type="entry name" value="PERMEASE-RELATED"/>
    <property type="match status" value="1"/>
</dbReference>
<dbReference type="PROSITE" id="PS50850">
    <property type="entry name" value="MFS"/>
    <property type="match status" value="1"/>
</dbReference>
<dbReference type="CDD" id="cd17319">
    <property type="entry name" value="MFS_ExuT_GudP_like"/>
    <property type="match status" value="1"/>
</dbReference>
<evidence type="ECO:0000313" key="8">
    <source>
        <dbReference type="EMBL" id="GAA4667686.1"/>
    </source>
</evidence>
<protein>
    <submittedName>
        <fullName evidence="8">MFS transporter</fullName>
    </submittedName>
</protein>
<dbReference type="Pfam" id="PF07690">
    <property type="entry name" value="MFS_1"/>
    <property type="match status" value="1"/>
</dbReference>
<evidence type="ECO:0000256" key="4">
    <source>
        <dbReference type="ARBA" id="ARBA00022989"/>
    </source>
</evidence>
<keyword evidence="2" id="KW-0813">Transport</keyword>
<dbReference type="Gene3D" id="1.20.1250.20">
    <property type="entry name" value="MFS general substrate transporter like domains"/>
    <property type="match status" value="2"/>
</dbReference>
<feature type="transmembrane region" description="Helical" evidence="6">
    <location>
        <begin position="301"/>
        <end position="318"/>
    </location>
</feature>
<feature type="transmembrane region" description="Helical" evidence="6">
    <location>
        <begin position="113"/>
        <end position="133"/>
    </location>
</feature>
<dbReference type="PANTHER" id="PTHR43791:SF100">
    <property type="entry name" value="SUGAR TRANSPORTER"/>
    <property type="match status" value="1"/>
</dbReference>
<feature type="domain" description="Major facilitator superfamily (MFS) profile" evidence="7">
    <location>
        <begin position="16"/>
        <end position="415"/>
    </location>
</feature>
<name>A0ABP8VNJ6_9PSEU</name>
<feature type="transmembrane region" description="Helical" evidence="6">
    <location>
        <begin position="83"/>
        <end position="101"/>
    </location>
</feature>
<feature type="transmembrane region" description="Helical" evidence="6">
    <location>
        <begin position="235"/>
        <end position="256"/>
    </location>
</feature>
<proteinExistence type="predicted"/>
<dbReference type="InterPro" id="IPR036259">
    <property type="entry name" value="MFS_trans_sf"/>
</dbReference>
<feature type="transmembrane region" description="Helical" evidence="6">
    <location>
        <begin position="361"/>
        <end position="384"/>
    </location>
</feature>
<evidence type="ECO:0000313" key="9">
    <source>
        <dbReference type="Proteomes" id="UP001500192"/>
    </source>
</evidence>
<keyword evidence="4 6" id="KW-1133">Transmembrane helix</keyword>
<feature type="transmembrane region" description="Helical" evidence="6">
    <location>
        <begin position="390"/>
        <end position="410"/>
    </location>
</feature>
<sequence>MSKKASALVPRRWLRFMPIIFITYSFASVDRSNYSIAAPGGLERDLGMTPALTGLAAGLFFVGYFFFQVPAAGYAERKSVRKLLFWSILSWGLLSSAQGLISQPWLLIVDRLLLGAAEAAVAPALLVLVLNWFHARERARADTFSMLGGLIATVGMSVVSGYLVTLVGWRWMLIIEGAPALVWAFVFRALVVDRPSEATWLSEPEKRSIETALREDEEMPAKPTGYRHAFLSPTIILLTIQYLVWNFGLYGFLFWLPTVLKEATAHGLGEVGVLAAVPYAVAAVVLLCVSYLSDRLPRRRGLFIWPLLIVGGVTLYASSVTHHFWLAFVLLIVAEAAMQGPQGAFFASIPTYVPRDVAGGAMGLINSFGGLGGFIGAYIVGWFIGRTGTSGAFTFMAGSVLVAAILAFVVERLRRPASTPLAAQVPQQQIS</sequence>
<feature type="transmembrane region" description="Helical" evidence="6">
    <location>
        <begin position="49"/>
        <end position="71"/>
    </location>
</feature>
<reference evidence="9" key="1">
    <citation type="journal article" date="2019" name="Int. J. Syst. Evol. Microbiol.">
        <title>The Global Catalogue of Microorganisms (GCM) 10K type strain sequencing project: providing services to taxonomists for standard genome sequencing and annotation.</title>
        <authorList>
            <consortium name="The Broad Institute Genomics Platform"/>
            <consortium name="The Broad Institute Genome Sequencing Center for Infectious Disease"/>
            <person name="Wu L."/>
            <person name="Ma J."/>
        </authorList>
    </citation>
    <scope>NUCLEOTIDE SEQUENCE [LARGE SCALE GENOMIC DNA]</scope>
    <source>
        <strain evidence="9">JCM 18054</strain>
    </source>
</reference>
<dbReference type="InterPro" id="IPR011701">
    <property type="entry name" value="MFS"/>
</dbReference>
<comment type="caution">
    <text evidence="8">The sequence shown here is derived from an EMBL/GenBank/DDBJ whole genome shotgun (WGS) entry which is preliminary data.</text>
</comment>
<dbReference type="SUPFAM" id="SSF103473">
    <property type="entry name" value="MFS general substrate transporter"/>
    <property type="match status" value="1"/>
</dbReference>
<dbReference type="InterPro" id="IPR020846">
    <property type="entry name" value="MFS_dom"/>
</dbReference>
<gene>
    <name evidence="8" type="ORF">GCM10023214_72190</name>
</gene>
<dbReference type="EMBL" id="BAABIB010000154">
    <property type="protein sequence ID" value="GAA4667686.1"/>
    <property type="molecule type" value="Genomic_DNA"/>
</dbReference>
<feature type="transmembrane region" description="Helical" evidence="6">
    <location>
        <begin position="324"/>
        <end position="349"/>
    </location>
</feature>
<feature type="transmembrane region" description="Helical" evidence="6">
    <location>
        <begin position="171"/>
        <end position="191"/>
    </location>
</feature>
<evidence type="ECO:0000256" key="1">
    <source>
        <dbReference type="ARBA" id="ARBA00004651"/>
    </source>
</evidence>
<keyword evidence="3 6" id="KW-0812">Transmembrane</keyword>
<dbReference type="Proteomes" id="UP001500192">
    <property type="component" value="Unassembled WGS sequence"/>
</dbReference>
<organism evidence="8 9">
    <name type="scientific">Amycolatopsis dongchuanensis</name>
    <dbReference type="NCBI Taxonomy" id="1070866"/>
    <lineage>
        <taxon>Bacteria</taxon>
        <taxon>Bacillati</taxon>
        <taxon>Actinomycetota</taxon>
        <taxon>Actinomycetes</taxon>
        <taxon>Pseudonocardiales</taxon>
        <taxon>Pseudonocardiaceae</taxon>
        <taxon>Amycolatopsis</taxon>
    </lineage>
</organism>
<feature type="transmembrane region" description="Helical" evidence="6">
    <location>
        <begin position="145"/>
        <end position="165"/>
    </location>
</feature>
<evidence type="ECO:0000256" key="2">
    <source>
        <dbReference type="ARBA" id="ARBA00022448"/>
    </source>
</evidence>
<accession>A0ABP8VNJ6</accession>